<dbReference type="Gene3D" id="3.40.50.300">
    <property type="entry name" value="P-loop containing nucleotide triphosphate hydrolases"/>
    <property type="match status" value="1"/>
</dbReference>
<accession>A0A182SFT7</accession>
<dbReference type="InterPro" id="IPR050209">
    <property type="entry name" value="Rab_GTPases_membrane_traffic"/>
</dbReference>
<dbReference type="InterPro" id="IPR027417">
    <property type="entry name" value="P-loop_NTPase"/>
</dbReference>
<name>A0A182SFT7_9DIPT</name>
<dbReference type="InterPro" id="IPR001806">
    <property type="entry name" value="Small_GTPase"/>
</dbReference>
<dbReference type="PRINTS" id="PR00449">
    <property type="entry name" value="RASTRNSFRMNG"/>
</dbReference>
<proteinExistence type="inferred from homology"/>
<reference evidence="2" key="2">
    <citation type="submission" date="2020-05" db="UniProtKB">
        <authorList>
            <consortium name="EnsemblMetazoa"/>
        </authorList>
    </citation>
    <scope>IDENTIFICATION</scope>
    <source>
        <strain evidence="2">maculatus3</strain>
    </source>
</reference>
<dbReference type="FunFam" id="3.40.50.300:FF:000808">
    <property type="entry name" value="Small GTP-binding protein, putative"/>
    <property type="match status" value="1"/>
</dbReference>
<dbReference type="NCBIfam" id="TIGR00231">
    <property type="entry name" value="small_GTP"/>
    <property type="match status" value="1"/>
</dbReference>
<keyword evidence="3" id="KW-1185">Reference proteome</keyword>
<dbReference type="SMART" id="SM00176">
    <property type="entry name" value="RAN"/>
    <property type="match status" value="1"/>
</dbReference>
<dbReference type="InterPro" id="IPR005225">
    <property type="entry name" value="Small_GTP-bd"/>
</dbReference>
<dbReference type="CDD" id="cd01863">
    <property type="entry name" value="Rab18"/>
    <property type="match status" value="1"/>
</dbReference>
<dbReference type="GO" id="GO:0003924">
    <property type="term" value="F:GTPase activity"/>
    <property type="evidence" value="ECO:0007669"/>
    <property type="project" value="InterPro"/>
</dbReference>
<comment type="similarity">
    <text evidence="1">Belongs to the small GTPase superfamily. Rab family.</text>
</comment>
<dbReference type="EnsemblMetazoa" id="AMAM005941-RA">
    <property type="protein sequence ID" value="AMAM005941-PA"/>
    <property type="gene ID" value="AMAM005941"/>
</dbReference>
<dbReference type="PROSITE" id="PS51419">
    <property type="entry name" value="RAB"/>
    <property type="match status" value="1"/>
</dbReference>
<evidence type="ECO:0000256" key="1">
    <source>
        <dbReference type="ARBA" id="ARBA00006270"/>
    </source>
</evidence>
<dbReference type="SMART" id="SM00174">
    <property type="entry name" value="RHO"/>
    <property type="match status" value="1"/>
</dbReference>
<protein>
    <recommendedName>
        <fullName evidence="4">Ras-related protein Rab-18</fullName>
    </recommendedName>
</protein>
<evidence type="ECO:0000313" key="3">
    <source>
        <dbReference type="Proteomes" id="UP000075901"/>
    </source>
</evidence>
<dbReference type="GO" id="GO:0005525">
    <property type="term" value="F:GTP binding"/>
    <property type="evidence" value="ECO:0007669"/>
    <property type="project" value="InterPro"/>
</dbReference>
<dbReference type="Pfam" id="PF00071">
    <property type="entry name" value="Ras"/>
    <property type="match status" value="1"/>
</dbReference>
<dbReference type="SMART" id="SM00173">
    <property type="entry name" value="RAS"/>
    <property type="match status" value="1"/>
</dbReference>
<dbReference type="SMART" id="SM00175">
    <property type="entry name" value="RAB"/>
    <property type="match status" value="1"/>
</dbReference>
<dbReference type="AlphaFoldDB" id="A0A182SFT7"/>
<dbReference type="Proteomes" id="UP000075901">
    <property type="component" value="Unassembled WGS sequence"/>
</dbReference>
<dbReference type="VEuPathDB" id="VectorBase:AMAM005941"/>
<organism evidence="2 3">
    <name type="scientific">Anopheles maculatus</name>
    <dbReference type="NCBI Taxonomy" id="74869"/>
    <lineage>
        <taxon>Eukaryota</taxon>
        <taxon>Metazoa</taxon>
        <taxon>Ecdysozoa</taxon>
        <taxon>Arthropoda</taxon>
        <taxon>Hexapoda</taxon>
        <taxon>Insecta</taxon>
        <taxon>Pterygota</taxon>
        <taxon>Neoptera</taxon>
        <taxon>Endopterygota</taxon>
        <taxon>Diptera</taxon>
        <taxon>Nematocera</taxon>
        <taxon>Culicoidea</taxon>
        <taxon>Culicidae</taxon>
        <taxon>Anophelinae</taxon>
        <taxon>Anopheles</taxon>
        <taxon>Anopheles maculatus group</taxon>
    </lineage>
</organism>
<evidence type="ECO:0008006" key="4">
    <source>
        <dbReference type="Google" id="ProtNLM"/>
    </source>
</evidence>
<dbReference type="PANTHER" id="PTHR47979">
    <property type="entry name" value="DRAB11-RELATED"/>
    <property type="match status" value="1"/>
</dbReference>
<sequence>MHASRRKKHEWRINNHVDDVLFTLGSLSSLMLRFTENDFDSDQALTIGVDFKTKMLDIDGVKVKLAIWDTAGQERFRTLTPSYYRDAQGAILVYDVTKKDTFQKLESWLNELEIYGTRNNMAKMIVGNKIDQPNRAISRDEGFRFAKKHRMMFIETSAKTSEGVKDAFEEVVRKIMETDGLWERNDYGDGIDLHGNRVPASGSCSC</sequence>
<dbReference type="SUPFAM" id="SSF52540">
    <property type="entry name" value="P-loop containing nucleoside triphosphate hydrolases"/>
    <property type="match status" value="1"/>
</dbReference>
<reference evidence="3" key="1">
    <citation type="submission" date="2013-09" db="EMBL/GenBank/DDBJ databases">
        <title>The Genome Sequence of Anopheles maculatus species B.</title>
        <authorList>
            <consortium name="The Broad Institute Genomics Platform"/>
            <person name="Neafsey D.E."/>
            <person name="Besansky N."/>
            <person name="Howell P."/>
            <person name="Walton C."/>
            <person name="Young S.K."/>
            <person name="Zeng Q."/>
            <person name="Gargeya S."/>
            <person name="Fitzgerald M."/>
            <person name="Haas B."/>
            <person name="Abouelleil A."/>
            <person name="Allen A.W."/>
            <person name="Alvarado L."/>
            <person name="Arachchi H.M."/>
            <person name="Berlin A.M."/>
            <person name="Chapman S.B."/>
            <person name="Gainer-Dewar J."/>
            <person name="Goldberg J."/>
            <person name="Griggs A."/>
            <person name="Gujja S."/>
            <person name="Hansen M."/>
            <person name="Howarth C."/>
            <person name="Imamovic A."/>
            <person name="Ireland A."/>
            <person name="Larimer J."/>
            <person name="McCowan C."/>
            <person name="Murphy C."/>
            <person name="Pearson M."/>
            <person name="Poon T.W."/>
            <person name="Priest M."/>
            <person name="Roberts A."/>
            <person name="Saif S."/>
            <person name="Shea T."/>
            <person name="Sisk P."/>
            <person name="Sykes S."/>
            <person name="Wortman J."/>
            <person name="Nusbaum C."/>
            <person name="Birren B."/>
        </authorList>
    </citation>
    <scope>NUCLEOTIDE SEQUENCE [LARGE SCALE GENOMIC DNA]</scope>
    <source>
        <strain evidence="3">maculatus3</strain>
    </source>
</reference>
<dbReference type="PROSITE" id="PS51421">
    <property type="entry name" value="RAS"/>
    <property type="match status" value="1"/>
</dbReference>
<evidence type="ECO:0000313" key="2">
    <source>
        <dbReference type="EnsemblMetazoa" id="AMAM005941-PA"/>
    </source>
</evidence>